<dbReference type="OrthoDB" id="9808239at2"/>
<dbReference type="KEGG" id="ceu:A7L45_12680"/>
<reference evidence="4" key="1">
    <citation type="journal article" date="2016" name="Front. Microbiol.">
        <title>Complete Genome Sequence of Clostridium estertheticum DSM 8809, a Microbe Identified in Spoiled Vacuum Packed Beef.</title>
        <authorList>
            <person name="Yu Z."/>
            <person name="Gunn L."/>
            <person name="Brennan E."/>
            <person name="Reid R."/>
            <person name="Wall P.G."/>
            <person name="Gaora O.P."/>
            <person name="Hurley D."/>
            <person name="Bolton D."/>
            <person name="Fanning S."/>
        </authorList>
    </citation>
    <scope>NUCLEOTIDE SEQUENCE [LARGE SCALE GENOMIC DNA]</scope>
    <source>
        <strain evidence="4">DSM 8809</strain>
    </source>
</reference>
<evidence type="ECO:0000256" key="1">
    <source>
        <dbReference type="ARBA" id="ARBA00023125"/>
    </source>
</evidence>
<feature type="domain" description="HTH cro/C1-type" evidence="2">
    <location>
        <begin position="6"/>
        <end position="60"/>
    </location>
</feature>
<organism evidence="3 4">
    <name type="scientific">Clostridium estertheticum subsp. estertheticum</name>
    <dbReference type="NCBI Taxonomy" id="1552"/>
    <lineage>
        <taxon>Bacteria</taxon>
        <taxon>Bacillati</taxon>
        <taxon>Bacillota</taxon>
        <taxon>Clostridia</taxon>
        <taxon>Eubacteriales</taxon>
        <taxon>Clostridiaceae</taxon>
        <taxon>Clostridium</taxon>
    </lineage>
</organism>
<dbReference type="RefSeq" id="WP_071613156.1">
    <property type="nucleotide sequence ID" value="NZ_CP015756.1"/>
</dbReference>
<dbReference type="PROSITE" id="PS50943">
    <property type="entry name" value="HTH_CROC1"/>
    <property type="match status" value="1"/>
</dbReference>
<dbReference type="AlphaFoldDB" id="A0A1J0GIU8"/>
<dbReference type="Pfam" id="PF01381">
    <property type="entry name" value="HTH_3"/>
    <property type="match status" value="1"/>
</dbReference>
<dbReference type="GO" id="GO:0003677">
    <property type="term" value="F:DNA binding"/>
    <property type="evidence" value="ECO:0007669"/>
    <property type="project" value="UniProtKB-KW"/>
</dbReference>
<dbReference type="Gene3D" id="1.10.260.40">
    <property type="entry name" value="lambda repressor-like DNA-binding domains"/>
    <property type="match status" value="1"/>
</dbReference>
<dbReference type="InterPro" id="IPR010982">
    <property type="entry name" value="Lambda_DNA-bd_dom_sf"/>
</dbReference>
<dbReference type="InterPro" id="IPR001387">
    <property type="entry name" value="Cro/C1-type_HTH"/>
</dbReference>
<dbReference type="EMBL" id="CP015756">
    <property type="protein sequence ID" value="APC40864.1"/>
    <property type="molecule type" value="Genomic_DNA"/>
</dbReference>
<evidence type="ECO:0000259" key="2">
    <source>
        <dbReference type="PROSITE" id="PS50943"/>
    </source>
</evidence>
<keyword evidence="4" id="KW-1185">Reference proteome</keyword>
<gene>
    <name evidence="3" type="ORF">A7L45_12680</name>
</gene>
<dbReference type="CDD" id="cd00093">
    <property type="entry name" value="HTH_XRE"/>
    <property type="match status" value="1"/>
</dbReference>
<name>A0A1J0GIU8_9CLOT</name>
<evidence type="ECO:0000313" key="4">
    <source>
        <dbReference type="Proteomes" id="UP000182569"/>
    </source>
</evidence>
<dbReference type="PANTHER" id="PTHR46558:SF3">
    <property type="entry name" value="TRANSCRIPTIONAL REGULATOR"/>
    <property type="match status" value="1"/>
</dbReference>
<evidence type="ECO:0000313" key="3">
    <source>
        <dbReference type="EMBL" id="APC40864.1"/>
    </source>
</evidence>
<sequence>MKNKKMKIARIECDLSQEQLADNVRVTRQTIGLIESGKYNPSIKLCIAICKTLNKTLNDLFWEDESL</sequence>
<keyword evidence="1" id="KW-0238">DNA-binding</keyword>
<dbReference type="PANTHER" id="PTHR46558">
    <property type="entry name" value="TRACRIPTIONAL REGULATORY PROTEIN-RELATED-RELATED"/>
    <property type="match status" value="1"/>
</dbReference>
<protein>
    <submittedName>
        <fullName evidence="3">Transcriptional regulator</fullName>
    </submittedName>
</protein>
<proteinExistence type="predicted"/>
<accession>A0A1J0GIU8</accession>
<dbReference type="STRING" id="1552.A7L45_12680"/>
<dbReference type="SUPFAM" id="SSF47413">
    <property type="entry name" value="lambda repressor-like DNA-binding domains"/>
    <property type="match status" value="1"/>
</dbReference>
<dbReference type="SMART" id="SM00530">
    <property type="entry name" value="HTH_XRE"/>
    <property type="match status" value="1"/>
</dbReference>
<dbReference type="Proteomes" id="UP000182569">
    <property type="component" value="Chromosome"/>
</dbReference>